<proteinExistence type="predicted"/>
<dbReference type="EMBL" id="UYRT01090792">
    <property type="protein sequence ID" value="VDN36452.1"/>
    <property type="molecule type" value="Genomic_DNA"/>
</dbReference>
<evidence type="ECO:0000313" key="2">
    <source>
        <dbReference type="Proteomes" id="UP000271098"/>
    </source>
</evidence>
<organism evidence="3">
    <name type="scientific">Gongylonema pulchrum</name>
    <dbReference type="NCBI Taxonomy" id="637853"/>
    <lineage>
        <taxon>Eukaryota</taxon>
        <taxon>Metazoa</taxon>
        <taxon>Ecdysozoa</taxon>
        <taxon>Nematoda</taxon>
        <taxon>Chromadorea</taxon>
        <taxon>Rhabditida</taxon>
        <taxon>Spirurina</taxon>
        <taxon>Spiruromorpha</taxon>
        <taxon>Spiruroidea</taxon>
        <taxon>Gongylonematidae</taxon>
        <taxon>Gongylonema</taxon>
    </lineage>
</organism>
<accession>A0A183EI41</accession>
<dbReference type="WBParaSite" id="GPUH_0002065701-mRNA-1">
    <property type="protein sequence ID" value="GPUH_0002065701-mRNA-1"/>
    <property type="gene ID" value="GPUH_0002065701"/>
</dbReference>
<dbReference type="Proteomes" id="UP000271098">
    <property type="component" value="Unassembled WGS sequence"/>
</dbReference>
<protein>
    <submittedName>
        <fullName evidence="3">ADF-H domain-containing protein</fullName>
    </submittedName>
</protein>
<keyword evidence="2" id="KW-1185">Reference proteome</keyword>
<sequence>MVVNAQLRIRVTSMSGKEAEQCISKQAYFDSGKKQLIILSLYARCDKPLSDAFENARKSPRTLKIRLIKTAQDYEEVLRKPHELCYVTITEDVDEKNVIWFFIDCLKSKHF</sequence>
<reference evidence="3" key="1">
    <citation type="submission" date="2016-06" db="UniProtKB">
        <authorList>
            <consortium name="WormBaseParasite"/>
        </authorList>
    </citation>
    <scope>IDENTIFICATION</scope>
</reference>
<evidence type="ECO:0000313" key="1">
    <source>
        <dbReference type="EMBL" id="VDN36452.1"/>
    </source>
</evidence>
<dbReference type="AlphaFoldDB" id="A0A183EI41"/>
<evidence type="ECO:0000313" key="3">
    <source>
        <dbReference type="WBParaSite" id="GPUH_0002065701-mRNA-1"/>
    </source>
</evidence>
<gene>
    <name evidence="1" type="ORF">GPUH_LOCUS20629</name>
</gene>
<reference evidence="1 2" key="2">
    <citation type="submission" date="2018-11" db="EMBL/GenBank/DDBJ databases">
        <authorList>
            <consortium name="Pathogen Informatics"/>
        </authorList>
    </citation>
    <scope>NUCLEOTIDE SEQUENCE [LARGE SCALE GENOMIC DNA]</scope>
</reference>
<name>A0A183EI41_9BILA</name>
<dbReference type="OrthoDB" id="5856498at2759"/>